<dbReference type="AlphaFoldDB" id="A0A5P2CBY3"/>
<evidence type="ECO:0000313" key="1">
    <source>
        <dbReference type="EMBL" id="QES40284.1"/>
    </source>
</evidence>
<gene>
    <name evidence="1" type="ORF">DEJ49_04175</name>
</gene>
<dbReference type="RefSeq" id="WP_150182501.1">
    <property type="nucleotide sequence ID" value="NZ_CP029191.1"/>
</dbReference>
<protein>
    <submittedName>
        <fullName evidence="1">Uncharacterized protein</fullName>
    </submittedName>
</protein>
<dbReference type="Proteomes" id="UP000324015">
    <property type="component" value="Chromosome"/>
</dbReference>
<organism evidence="1 2">
    <name type="scientific">Streptomyces venezuelae</name>
    <dbReference type="NCBI Taxonomy" id="54571"/>
    <lineage>
        <taxon>Bacteria</taxon>
        <taxon>Bacillati</taxon>
        <taxon>Actinomycetota</taxon>
        <taxon>Actinomycetes</taxon>
        <taxon>Kitasatosporales</taxon>
        <taxon>Streptomycetaceae</taxon>
        <taxon>Streptomyces</taxon>
    </lineage>
</organism>
<reference evidence="1 2" key="1">
    <citation type="submission" date="2018-05" db="EMBL/GenBank/DDBJ databases">
        <title>Streptomyces venezuelae.</title>
        <authorList>
            <person name="Kim W."/>
            <person name="Lee N."/>
            <person name="Cho B.-K."/>
        </authorList>
    </citation>
    <scope>NUCLEOTIDE SEQUENCE [LARGE SCALE GENOMIC DNA]</scope>
    <source>
        <strain evidence="1 2">ATCC 14585</strain>
    </source>
</reference>
<name>A0A5P2CBY3_STRVZ</name>
<proteinExistence type="predicted"/>
<accession>A0A5P2CBY3</accession>
<dbReference type="EMBL" id="CP029191">
    <property type="protein sequence ID" value="QES40284.1"/>
    <property type="molecule type" value="Genomic_DNA"/>
</dbReference>
<evidence type="ECO:0000313" key="2">
    <source>
        <dbReference type="Proteomes" id="UP000324015"/>
    </source>
</evidence>
<sequence length="155" mass="17395">MKYVKVDWNAELHGFRTDARDYLAALPDFRDELPEGARAFASEAGHYDYSSERCIKDLELSDICLPTATMGGPGTASISFRSNQWKHTVGLRIEYTGVTHFSVDYEASIDWMEAITVLLDETLPHEDGIVHEIELTDATIKVRCADLKAVWGETP</sequence>